<evidence type="ECO:0000313" key="1">
    <source>
        <dbReference type="EMBL" id="VEL37728.1"/>
    </source>
</evidence>
<organism evidence="1 2">
    <name type="scientific">Protopolystoma xenopodis</name>
    <dbReference type="NCBI Taxonomy" id="117903"/>
    <lineage>
        <taxon>Eukaryota</taxon>
        <taxon>Metazoa</taxon>
        <taxon>Spiralia</taxon>
        <taxon>Lophotrochozoa</taxon>
        <taxon>Platyhelminthes</taxon>
        <taxon>Monogenea</taxon>
        <taxon>Polyopisthocotylea</taxon>
        <taxon>Polystomatidea</taxon>
        <taxon>Polystomatidae</taxon>
        <taxon>Protopolystoma</taxon>
    </lineage>
</organism>
<dbReference type="Proteomes" id="UP000784294">
    <property type="component" value="Unassembled WGS sequence"/>
</dbReference>
<evidence type="ECO:0000313" key="2">
    <source>
        <dbReference type="Proteomes" id="UP000784294"/>
    </source>
</evidence>
<gene>
    <name evidence="1" type="ORF">PXEA_LOCUS31168</name>
</gene>
<reference evidence="1" key="1">
    <citation type="submission" date="2018-11" db="EMBL/GenBank/DDBJ databases">
        <authorList>
            <consortium name="Pathogen Informatics"/>
        </authorList>
    </citation>
    <scope>NUCLEOTIDE SEQUENCE</scope>
</reference>
<sequence>MDISCGIMRPLQLTHASVQSLDMHGGCPSILPKVLEMSWALGTLKNQVPQLRSTTTFHIQTAHEWIWFFSFPFANSAYNLQPGTSFHGYRGTRREQLPASSIQHRIYPLQSHSPTEGKTAIRLPKMHLVSNGYKHSNQEIFASPLATAPIRSHSFTPPHLYAL</sequence>
<dbReference type="AlphaFoldDB" id="A0A448XIW5"/>
<name>A0A448XIW5_9PLAT</name>
<keyword evidence="2" id="KW-1185">Reference proteome</keyword>
<protein>
    <submittedName>
        <fullName evidence="1">Uncharacterized protein</fullName>
    </submittedName>
</protein>
<proteinExistence type="predicted"/>
<dbReference type="EMBL" id="CAAALY010255810">
    <property type="protein sequence ID" value="VEL37728.1"/>
    <property type="molecule type" value="Genomic_DNA"/>
</dbReference>
<comment type="caution">
    <text evidence="1">The sequence shown here is derived from an EMBL/GenBank/DDBJ whole genome shotgun (WGS) entry which is preliminary data.</text>
</comment>
<accession>A0A448XIW5</accession>